<organism evidence="2 4">
    <name type="scientific">Lactobacillus jensenii</name>
    <dbReference type="NCBI Taxonomy" id="109790"/>
    <lineage>
        <taxon>Bacteria</taxon>
        <taxon>Bacillati</taxon>
        <taxon>Bacillota</taxon>
        <taxon>Bacilli</taxon>
        <taxon>Lactobacillales</taxon>
        <taxon>Lactobacillaceae</taxon>
        <taxon>Lactobacillus</taxon>
    </lineage>
</organism>
<accession>A0A5N1I4N4</accession>
<evidence type="ECO:0000259" key="1">
    <source>
        <dbReference type="Pfam" id="PF13349"/>
    </source>
</evidence>
<keyword evidence="5" id="KW-1185">Reference proteome</keyword>
<evidence type="ECO:0000313" key="5">
    <source>
        <dbReference type="Proteomes" id="UP001385848"/>
    </source>
</evidence>
<evidence type="ECO:0000313" key="2">
    <source>
        <dbReference type="EMBL" id="KAA9320472.1"/>
    </source>
</evidence>
<dbReference type="OrthoDB" id="3266510at2"/>
<protein>
    <submittedName>
        <fullName evidence="2">DUF4097 domain-containing protein</fullName>
    </submittedName>
    <submittedName>
        <fullName evidence="3">DUF4097 family beta strand repeat-containing protein</fullName>
    </submittedName>
</protein>
<proteinExistence type="predicted"/>
<evidence type="ECO:0000313" key="3">
    <source>
        <dbReference type="EMBL" id="MEL0565126.1"/>
    </source>
</evidence>
<dbReference type="AlphaFoldDB" id="A0A5N1I4N4"/>
<reference evidence="2 4" key="1">
    <citation type="submission" date="2019-09" db="EMBL/GenBank/DDBJ databases">
        <title>Draft genome sequence assemblies of isolates from the urinary tract.</title>
        <authorList>
            <person name="Mores C.R."/>
            <person name="Putonti C."/>
            <person name="Wolfe A.J."/>
        </authorList>
    </citation>
    <scope>NUCLEOTIDE SEQUENCE [LARGE SCALE GENOMIC DNA]</scope>
    <source>
        <strain evidence="2 4">UMB246</strain>
    </source>
</reference>
<dbReference type="EMBL" id="VYWW01000046">
    <property type="protein sequence ID" value="KAA9320472.1"/>
    <property type="molecule type" value="Genomic_DNA"/>
</dbReference>
<feature type="domain" description="DUF4097" evidence="1">
    <location>
        <begin position="10"/>
        <end position="154"/>
    </location>
</feature>
<dbReference type="Proteomes" id="UP001385848">
    <property type="component" value="Unassembled WGS sequence"/>
</dbReference>
<dbReference type="Pfam" id="PF13349">
    <property type="entry name" value="DUF4097"/>
    <property type="match status" value="1"/>
</dbReference>
<comment type="caution">
    <text evidence="2">The sequence shown here is derived from an EMBL/GenBank/DDBJ whole genome shotgun (WGS) entry which is preliminary data.</text>
</comment>
<dbReference type="RefSeq" id="WP_006585722.1">
    <property type="nucleotide sequence ID" value="NZ_CATOUW010000003.1"/>
</dbReference>
<dbReference type="InterPro" id="IPR025164">
    <property type="entry name" value="Toastrack_DUF4097"/>
</dbReference>
<gene>
    <name evidence="3" type="ORF">AAC431_04200</name>
    <name evidence="2" type="ORF">F6H94_07960</name>
</gene>
<sequence length="205" mass="22956">MKSLNLCLDDVFVKIMEDDTFSIRFHNCRPEDFEITPGENTTIKQIYSSHNLFIKKKYFSLSFKSKDETTSIIELRLPSLEHLNSTCDSGGISLRNLTINTIDIQVDSGLVYLNDIHSEKASITCDSGTVNANKLIVSDCCDIDVDSGTLFIKNSLTNLCGYDIKCETGISKLFGSVKIRGDKRLFKAGVPMYRLRNDTGLCTIE</sequence>
<name>A0A5N1I4N4_LACJE</name>
<dbReference type="GeneID" id="31743435"/>
<dbReference type="Proteomes" id="UP000327236">
    <property type="component" value="Unassembled WGS sequence"/>
</dbReference>
<evidence type="ECO:0000313" key="4">
    <source>
        <dbReference type="Proteomes" id="UP000327236"/>
    </source>
</evidence>
<dbReference type="EMBL" id="JBBVUL010000006">
    <property type="protein sequence ID" value="MEL0565126.1"/>
    <property type="molecule type" value="Genomic_DNA"/>
</dbReference>
<reference evidence="3 5" key="2">
    <citation type="submission" date="2024-04" db="EMBL/GenBank/DDBJ databases">
        <title>Three lactobacilli isolated from voided urine samples from females with type 2 diabetes.</title>
        <authorList>
            <person name="Kula A."/>
            <person name="Stegman N."/>
            <person name="Putonti C."/>
        </authorList>
    </citation>
    <scope>NUCLEOTIDE SEQUENCE [LARGE SCALE GENOMIC DNA]</scope>
    <source>
        <strain evidence="3 5">1855</strain>
    </source>
</reference>
<dbReference type="KEGG" id="lje:BUE77_06860"/>